<dbReference type="InterPro" id="IPR029510">
    <property type="entry name" value="Ald_DH_CS_GLU"/>
</dbReference>
<evidence type="ECO:0000259" key="5">
    <source>
        <dbReference type="Pfam" id="PF00171"/>
    </source>
</evidence>
<comment type="similarity">
    <text evidence="1 4">Belongs to the aldehyde dehydrogenase family.</text>
</comment>
<dbReference type="InterPro" id="IPR016160">
    <property type="entry name" value="Ald_DH_CS_CYS"/>
</dbReference>
<accession>A0AA46PG30</accession>
<dbReference type="Pfam" id="PF00171">
    <property type="entry name" value="Aldedh"/>
    <property type="match status" value="1"/>
</dbReference>
<dbReference type="EMBL" id="CP106982">
    <property type="protein sequence ID" value="UYF94347.1"/>
    <property type="molecule type" value="Genomic_DNA"/>
</dbReference>
<dbReference type="GO" id="GO:0016620">
    <property type="term" value="F:oxidoreductase activity, acting on the aldehyde or oxo group of donors, NAD or NADP as acceptor"/>
    <property type="evidence" value="ECO:0007669"/>
    <property type="project" value="InterPro"/>
</dbReference>
<protein>
    <submittedName>
        <fullName evidence="6">Aldehyde dehydrogenase family protein</fullName>
    </submittedName>
</protein>
<dbReference type="PANTHER" id="PTHR11699">
    <property type="entry name" value="ALDEHYDE DEHYDROGENASE-RELATED"/>
    <property type="match status" value="1"/>
</dbReference>
<gene>
    <name evidence="6" type="ORF">OCS65_00785</name>
</gene>
<dbReference type="AlphaFoldDB" id="A0AA46PG30"/>
<name>A0AA46PG30_9NOCA</name>
<feature type="domain" description="Aldehyde dehydrogenase" evidence="5">
    <location>
        <begin position="37"/>
        <end position="496"/>
    </location>
</feature>
<evidence type="ECO:0000313" key="6">
    <source>
        <dbReference type="EMBL" id="UYF94347.1"/>
    </source>
</evidence>
<evidence type="ECO:0000256" key="3">
    <source>
        <dbReference type="PROSITE-ProRule" id="PRU10007"/>
    </source>
</evidence>
<dbReference type="InterPro" id="IPR016161">
    <property type="entry name" value="Ald_DH/histidinol_DH"/>
</dbReference>
<dbReference type="PROSITE" id="PS00687">
    <property type="entry name" value="ALDEHYDE_DEHYDR_GLU"/>
    <property type="match status" value="1"/>
</dbReference>
<reference evidence="6" key="1">
    <citation type="submission" date="2022-09" db="EMBL/GenBank/DDBJ databases">
        <title>The genome sequence of Rhodococcus aetherivorans N1.</title>
        <authorList>
            <person name="Jiang W."/>
        </authorList>
    </citation>
    <scope>NUCLEOTIDE SEQUENCE</scope>
    <source>
        <strain evidence="6">N1</strain>
    </source>
</reference>
<dbReference type="PROSITE" id="PS00070">
    <property type="entry name" value="ALDEHYDE_DEHYDR_CYS"/>
    <property type="match status" value="1"/>
</dbReference>
<dbReference type="Gene3D" id="3.40.309.10">
    <property type="entry name" value="Aldehyde Dehydrogenase, Chain A, domain 2"/>
    <property type="match status" value="1"/>
</dbReference>
<dbReference type="InterPro" id="IPR015590">
    <property type="entry name" value="Aldehyde_DH_dom"/>
</dbReference>
<feature type="active site" evidence="3">
    <location>
        <position position="272"/>
    </location>
</feature>
<proteinExistence type="inferred from homology"/>
<dbReference type="GeneID" id="83618909"/>
<evidence type="ECO:0000313" key="7">
    <source>
        <dbReference type="Proteomes" id="UP001163947"/>
    </source>
</evidence>
<dbReference type="FunFam" id="3.40.605.10:FF:000007">
    <property type="entry name" value="NAD/NADP-dependent betaine aldehyde dehydrogenase"/>
    <property type="match status" value="1"/>
</dbReference>
<dbReference type="Proteomes" id="UP001163947">
    <property type="component" value="Chromosome"/>
</dbReference>
<keyword evidence="2 4" id="KW-0560">Oxidoreductase</keyword>
<dbReference type="Gene3D" id="3.40.605.10">
    <property type="entry name" value="Aldehyde Dehydrogenase, Chain A, domain 1"/>
    <property type="match status" value="1"/>
</dbReference>
<dbReference type="InterPro" id="IPR016163">
    <property type="entry name" value="Ald_DH_C"/>
</dbReference>
<evidence type="ECO:0000256" key="4">
    <source>
        <dbReference type="RuleBase" id="RU003345"/>
    </source>
</evidence>
<evidence type="ECO:0000256" key="1">
    <source>
        <dbReference type="ARBA" id="ARBA00009986"/>
    </source>
</evidence>
<organism evidence="6 7">
    <name type="scientific">Rhodococcus aetherivorans</name>
    <dbReference type="NCBI Taxonomy" id="191292"/>
    <lineage>
        <taxon>Bacteria</taxon>
        <taxon>Bacillati</taxon>
        <taxon>Actinomycetota</taxon>
        <taxon>Actinomycetes</taxon>
        <taxon>Mycobacteriales</taxon>
        <taxon>Nocardiaceae</taxon>
        <taxon>Rhodococcus</taxon>
    </lineage>
</organism>
<dbReference type="InterPro" id="IPR016162">
    <property type="entry name" value="Ald_DH_N"/>
</dbReference>
<sequence length="501" mass="53173">MMTPIASTDHLLSSAVVNRLKTAPHVFIDGGQRAARSGEEMPVFDPATGRQIAVAASGGVDDVADAVDAARRAFAESAPWRQMSPLDRGRILHRIGDLIYQHADDFAQLEVLDAGKVLGAARNIDVEFAARAFHYYAGWPTKIVGSTVPVSHPSIHVRTEREPVGVVGAITAWNFPLLLCGWKIGPALASGCTMVLKPSEETPLSALWLAELAGEAGLPPGVLNVVPGTGGTAGQALVAHPGVDKLTFTGSTKVGKHIARQAAADVKRVTLELGGKSANIILPDADVTEAVTGSAGGIFWHSGQTCSAPSRLFVHRDIHDEVVEQLTAIAGQLRIGHGLDEGVDFGPLVNNAQLERVRGYVERAKIKGAKVYQAAQVPGDLTGHFHPPTIIANATDDMECVREEIFGPVVVVLAFDHIDEVIERANAGDYGLAAGIWTTNVNTVQTMTRRLQAGTVYVNGWGLTDPAAPFGGFHQSGYGRDLGPDSLDGYLETKSVWTMYS</sequence>
<dbReference type="FunFam" id="3.40.309.10:FF:000012">
    <property type="entry name" value="Betaine aldehyde dehydrogenase"/>
    <property type="match status" value="1"/>
</dbReference>
<dbReference type="SUPFAM" id="SSF53720">
    <property type="entry name" value="ALDH-like"/>
    <property type="match status" value="1"/>
</dbReference>
<evidence type="ECO:0000256" key="2">
    <source>
        <dbReference type="ARBA" id="ARBA00023002"/>
    </source>
</evidence>
<dbReference type="RefSeq" id="WP_263508451.1">
    <property type="nucleotide sequence ID" value="NZ_CP106982.1"/>
</dbReference>